<comment type="caution">
    <text evidence="7">The sequence shown here is derived from an EMBL/GenBank/DDBJ whole genome shotgun (WGS) entry which is preliminary data.</text>
</comment>
<keyword evidence="2 5" id="KW-0812">Transmembrane</keyword>
<evidence type="ECO:0000256" key="2">
    <source>
        <dbReference type="ARBA" id="ARBA00022692"/>
    </source>
</evidence>
<feature type="transmembrane region" description="Helical" evidence="5">
    <location>
        <begin position="222"/>
        <end position="242"/>
    </location>
</feature>
<dbReference type="PROSITE" id="PS50262">
    <property type="entry name" value="G_PROTEIN_RECEP_F1_2"/>
    <property type="match status" value="1"/>
</dbReference>
<dbReference type="PRINTS" id="PR00237">
    <property type="entry name" value="GPCRRHODOPSN"/>
</dbReference>
<keyword evidence="3 5" id="KW-1133">Transmembrane helix</keyword>
<gene>
    <name evidence="7" type="ORF">ACEWY4_008143</name>
</gene>
<dbReference type="CDD" id="cd00637">
    <property type="entry name" value="7tm_classA_rhodopsin-like"/>
    <property type="match status" value="1"/>
</dbReference>
<dbReference type="Gene3D" id="1.20.1070.10">
    <property type="entry name" value="Rhodopsin 7-helix transmembrane proteins"/>
    <property type="match status" value="1"/>
</dbReference>
<accession>A0ABD1KA07</accession>
<dbReference type="FunFam" id="1.20.1070.10:FF:000096">
    <property type="entry name" value="Odorant receptor 131-2"/>
    <property type="match status" value="1"/>
</dbReference>
<dbReference type="GO" id="GO:0016020">
    <property type="term" value="C:membrane"/>
    <property type="evidence" value="ECO:0007669"/>
    <property type="project" value="UniProtKB-SubCell"/>
</dbReference>
<keyword evidence="8" id="KW-1185">Reference proteome</keyword>
<feature type="transmembrane region" description="Helical" evidence="5">
    <location>
        <begin position="55"/>
        <end position="74"/>
    </location>
</feature>
<feature type="transmembrane region" description="Helical" evidence="5">
    <location>
        <begin position="262"/>
        <end position="281"/>
    </location>
</feature>
<dbReference type="EMBL" id="JBHFQA010000007">
    <property type="protein sequence ID" value="KAL2095995.1"/>
    <property type="molecule type" value="Genomic_DNA"/>
</dbReference>
<dbReference type="PANTHER" id="PTHR26451">
    <property type="entry name" value="G_PROTEIN_RECEP_F1_2 DOMAIN-CONTAINING PROTEIN"/>
    <property type="match status" value="1"/>
</dbReference>
<dbReference type="InterPro" id="IPR017452">
    <property type="entry name" value="GPCR_Rhodpsn_7TM"/>
</dbReference>
<dbReference type="Proteomes" id="UP001591681">
    <property type="component" value="Unassembled WGS sequence"/>
</dbReference>
<feature type="domain" description="G-protein coupled receptors family 1 profile" evidence="6">
    <location>
        <begin position="66"/>
        <end position="316"/>
    </location>
</feature>
<feature type="transmembrane region" description="Helical" evidence="5">
    <location>
        <begin position="301"/>
        <end position="318"/>
    </location>
</feature>
<dbReference type="InterPro" id="IPR000276">
    <property type="entry name" value="GPCR_Rhodpsn"/>
</dbReference>
<keyword evidence="4 5" id="KW-0472">Membrane</keyword>
<comment type="subcellular location">
    <subcellularLocation>
        <location evidence="1">Membrane</location>
    </subcellularLocation>
</comment>
<evidence type="ECO:0000256" key="4">
    <source>
        <dbReference type="ARBA" id="ARBA00023136"/>
    </source>
</evidence>
<evidence type="ECO:0000256" key="5">
    <source>
        <dbReference type="SAM" id="Phobius"/>
    </source>
</evidence>
<feature type="transmembrane region" description="Helical" evidence="5">
    <location>
        <begin position="86"/>
        <end position="110"/>
    </location>
</feature>
<evidence type="ECO:0000313" key="8">
    <source>
        <dbReference type="Proteomes" id="UP001591681"/>
    </source>
</evidence>
<evidence type="ECO:0000256" key="1">
    <source>
        <dbReference type="ARBA" id="ARBA00004370"/>
    </source>
</evidence>
<name>A0ABD1KA07_9TELE</name>
<dbReference type="Pfam" id="PF00001">
    <property type="entry name" value="7tm_1"/>
    <property type="match status" value="1"/>
</dbReference>
<dbReference type="SUPFAM" id="SSF81321">
    <property type="entry name" value="Family A G protein-coupled receptor-like"/>
    <property type="match status" value="1"/>
</dbReference>
<dbReference type="AlphaFoldDB" id="A0ABD1KA07"/>
<dbReference type="InterPro" id="IPR052921">
    <property type="entry name" value="GPCR1_Superfamily_Member"/>
</dbReference>
<proteinExistence type="predicted"/>
<sequence>MTNMTRKIIHRHLENTSITTKTTCPTLTLILGTSSSEPGLLSLQSSVRVTITTTVIQLLVWPFIGINLFMFHVFRQREALWSEPRYVLFTQTLLADVFFLALTNFVVLTIHSRQLLPVAFCVPVCMVMDGLTHLSPTVIVAMCLERYVAICMPLQHTNIFSPHRTRVVIAIVWFVSFLKPLVDFSIFLSHVTESYFIQPTFCSYEIMLLRTWHMVMRGNLYILNYLVVLVILLFCYVSIIVVARRASGDNKQAASKGQRTLLLHLLQLVLCTLETICPYIEAQILQTDNLFAYMVVRSFNFMAFSIVSRAVSPLIYGFRDEKFYAAIKNYASRAVNEVASVK</sequence>
<evidence type="ECO:0000256" key="3">
    <source>
        <dbReference type="ARBA" id="ARBA00022989"/>
    </source>
</evidence>
<organism evidence="7 8">
    <name type="scientific">Coilia grayii</name>
    <name type="common">Gray's grenadier anchovy</name>
    <dbReference type="NCBI Taxonomy" id="363190"/>
    <lineage>
        <taxon>Eukaryota</taxon>
        <taxon>Metazoa</taxon>
        <taxon>Chordata</taxon>
        <taxon>Craniata</taxon>
        <taxon>Vertebrata</taxon>
        <taxon>Euteleostomi</taxon>
        <taxon>Actinopterygii</taxon>
        <taxon>Neopterygii</taxon>
        <taxon>Teleostei</taxon>
        <taxon>Clupei</taxon>
        <taxon>Clupeiformes</taxon>
        <taxon>Clupeoidei</taxon>
        <taxon>Engraulidae</taxon>
        <taxon>Coilinae</taxon>
        <taxon>Coilia</taxon>
    </lineage>
</organism>
<dbReference type="PANTHER" id="PTHR26451:SF886">
    <property type="entry name" value="GROWTH HORMONE SECRETAGOGUE RECEPTOR TYPE 1-LIKE-RELATED"/>
    <property type="match status" value="1"/>
</dbReference>
<evidence type="ECO:0000259" key="6">
    <source>
        <dbReference type="PROSITE" id="PS50262"/>
    </source>
</evidence>
<reference evidence="7 8" key="1">
    <citation type="submission" date="2024-09" db="EMBL/GenBank/DDBJ databases">
        <title>A chromosome-level genome assembly of Gray's grenadier anchovy, Coilia grayii.</title>
        <authorList>
            <person name="Fu Z."/>
        </authorList>
    </citation>
    <scope>NUCLEOTIDE SEQUENCE [LARGE SCALE GENOMIC DNA]</scope>
    <source>
        <strain evidence="7">G4</strain>
        <tissue evidence="7">Muscle</tissue>
    </source>
</reference>
<feature type="transmembrane region" description="Helical" evidence="5">
    <location>
        <begin position="165"/>
        <end position="182"/>
    </location>
</feature>
<evidence type="ECO:0000313" key="7">
    <source>
        <dbReference type="EMBL" id="KAL2095995.1"/>
    </source>
</evidence>
<protein>
    <recommendedName>
        <fullName evidence="6">G-protein coupled receptors family 1 profile domain-containing protein</fullName>
    </recommendedName>
</protein>